<name>A0A2G0Q836_XENHO</name>
<reference evidence="1 3" key="1">
    <citation type="journal article" date="2017" name="Nat. Microbiol.">
        <title>Natural product diversity associated with the nematode symbionts Photorhabdus and Xenorhabdus.</title>
        <authorList>
            <person name="Tobias N.J."/>
            <person name="Wolff H."/>
            <person name="Djahanschiri B."/>
            <person name="Grundmann F."/>
            <person name="Kronenwerth M."/>
            <person name="Shi Y.M."/>
            <person name="Simonyi S."/>
            <person name="Grun P."/>
            <person name="Shapiro-Ilan D."/>
            <person name="Pidot S.J."/>
            <person name="Stinear T.P."/>
            <person name="Ebersberger I."/>
            <person name="Bode H.B."/>
        </authorList>
    </citation>
    <scope>NUCLEOTIDE SEQUENCE [LARGE SCALE GENOMIC DNA]</scope>
    <source>
        <strain evidence="1 3">DSM 17903</strain>
    </source>
</reference>
<dbReference type="Proteomes" id="UP000225433">
    <property type="component" value="Unassembled WGS sequence"/>
</dbReference>
<evidence type="ECO:0000313" key="1">
    <source>
        <dbReference type="EMBL" id="PHM55378.1"/>
    </source>
</evidence>
<sequence length="84" mass="9463">MYRIVAVCHQKEIAIQSPENSLNTEGKMAIQSIVVVAEAERERILERTNNGCPKSPADSLWLKAVLHFLCVHCNDQQDNHCYPG</sequence>
<accession>A0A2G0Q836</accession>
<organism evidence="1 3">
    <name type="scientific">Xenorhabdus hominickii</name>
    <dbReference type="NCBI Taxonomy" id="351679"/>
    <lineage>
        <taxon>Bacteria</taxon>
        <taxon>Pseudomonadati</taxon>
        <taxon>Pseudomonadota</taxon>
        <taxon>Gammaproteobacteria</taxon>
        <taxon>Enterobacterales</taxon>
        <taxon>Morganellaceae</taxon>
        <taxon>Xenorhabdus</taxon>
    </lineage>
</organism>
<evidence type="ECO:0000313" key="3">
    <source>
        <dbReference type="Proteomes" id="UP000225433"/>
    </source>
</evidence>
<protein>
    <submittedName>
        <fullName evidence="1">DNA invertase</fullName>
    </submittedName>
</protein>
<comment type="caution">
    <text evidence="1">The sequence shown here is derived from an EMBL/GenBank/DDBJ whole genome shotgun (WGS) entry which is preliminary data.</text>
</comment>
<dbReference type="EMBL" id="NJAI01000001">
    <property type="protein sequence ID" value="PHM57257.1"/>
    <property type="molecule type" value="Genomic_DNA"/>
</dbReference>
<dbReference type="EMBL" id="NJAI01000003">
    <property type="protein sequence ID" value="PHM55378.1"/>
    <property type="molecule type" value="Genomic_DNA"/>
</dbReference>
<dbReference type="AlphaFoldDB" id="A0A2G0Q836"/>
<proteinExistence type="predicted"/>
<gene>
    <name evidence="2" type="ORF">Xhom_00221</name>
    <name evidence="1" type="ORF">Xhom_02114</name>
</gene>
<dbReference type="Gene3D" id="6.10.250.10">
    <property type="match status" value="1"/>
</dbReference>
<evidence type="ECO:0000313" key="2">
    <source>
        <dbReference type="EMBL" id="PHM57257.1"/>
    </source>
</evidence>